<feature type="domain" description="Transposase putative helix-turn-helix" evidence="7">
    <location>
        <begin position="302"/>
        <end position="336"/>
    </location>
</feature>
<feature type="region of interest" description="Disordered" evidence="5">
    <location>
        <begin position="203"/>
        <end position="282"/>
    </location>
</feature>
<evidence type="ECO:0000259" key="6">
    <source>
        <dbReference type="Pfam" id="PF07282"/>
    </source>
</evidence>
<evidence type="ECO:0000256" key="3">
    <source>
        <dbReference type="ARBA" id="ARBA00023125"/>
    </source>
</evidence>
<evidence type="ECO:0000256" key="4">
    <source>
        <dbReference type="ARBA" id="ARBA00023172"/>
    </source>
</evidence>
<dbReference type="InterPro" id="IPR021027">
    <property type="entry name" value="Transposase_put_HTH"/>
</dbReference>
<dbReference type="Pfam" id="PF12323">
    <property type="entry name" value="HTH_OrfB_IS605"/>
    <property type="match status" value="1"/>
</dbReference>
<feature type="compositionally biased region" description="Polar residues" evidence="5">
    <location>
        <begin position="255"/>
        <end position="265"/>
    </location>
</feature>
<dbReference type="EMBL" id="UPSH01000001">
    <property type="protein sequence ID" value="VBB18210.1"/>
    <property type="molecule type" value="Genomic_DNA"/>
</dbReference>
<dbReference type="Proteomes" id="UP000594342">
    <property type="component" value="Unassembled WGS sequence"/>
</dbReference>
<accession>A0A5K0U8S1</accession>
<organism evidence="8 9">
    <name type="scientific">Yasminevirus sp. GU-2018</name>
    <dbReference type="NCBI Taxonomy" id="2420051"/>
    <lineage>
        <taxon>Viruses</taxon>
        <taxon>Varidnaviria</taxon>
        <taxon>Bamfordvirae</taxon>
        <taxon>Nucleocytoviricota</taxon>
        <taxon>Megaviricetes</taxon>
        <taxon>Imitervirales</taxon>
        <taxon>Mimiviridae</taxon>
        <taxon>Klosneuvirinae</taxon>
        <taxon>Yasminevirus</taxon>
        <taxon>Yasminevirus saudimassiliense</taxon>
    </lineage>
</organism>
<evidence type="ECO:0000256" key="5">
    <source>
        <dbReference type="SAM" id="MobiDB-lite"/>
    </source>
</evidence>
<keyword evidence="3" id="KW-0238">DNA-binding</keyword>
<dbReference type="InterPro" id="IPR010095">
    <property type="entry name" value="Cas12f1-like_TNB"/>
</dbReference>
<dbReference type="GO" id="GO:0003677">
    <property type="term" value="F:DNA binding"/>
    <property type="evidence" value="ECO:0007669"/>
    <property type="project" value="UniProtKB-KW"/>
</dbReference>
<sequence>MSLLPSLKNTTLSLRIPSDVGPMPVKSTSSSLKAITAATSSLTLSKKTSNLQTLPNTSTYGSLLINKNLTFNINSTSSLTSFPITLSSPTSGPVSTLEEKDLKPFWTKSSKTNSQKLWLPVETDSLDLDTNSSRIFSLGIMPRLLSSTVRSENNSRKNCPKTSSASSLTSPQNTQATENIKKQSKTKPITILKKDQTSVQITTRQKVRVQKTMNQKQDPIEIRSLKTNQKNESLKEIQKVQPNNNQKHPIKKSLSKTNHNLNQQNKVSKSKKIPKDDPDDDVDIDIVDDSGTIINSSIVCRKIRIYPTSVQSSFFNKCFGTSRFIYNAGIEYLNNLISSNNLKMKSNVESGCVYLSINEDGDEIQCCEDVDKSNTYFCTDHKSKQNRWNGYKIDTSLATFRKNVLVNDKDLSESEKWQKDVPYDTRQLILKDLIGGFKAATSNKIRGNVKEFKMRYKSRRDATQIFHINKKALTKDLELFKTRKVGKLRVRSKMKKWLENNIKSIESDCKIIRYRGGQYYLLLTMIKNTEQKEIPFDAVALDPGVRTFQTLYSPNGFVGKIGEDFSKNNIIKIAEKIDKLDSVADNSEYWRQRRNIRYRQALLRTKIKNNVTNLQWETVNFLCNNFKTIITTHFETKNMASKEGRNINNKSVRMMLGLSHYAFKQKLLDRAKQRGNQVLIVDESYTSKTCGRCGEIKEDLKGAKMFKCDSCGLKIDRDINGARNIMIRIMSKERSKDCPVKTQAGKDDGLLNEFKRVNHDKSKQTWQKVERN</sequence>
<dbReference type="PANTHER" id="PTHR36172:SF1">
    <property type="entry name" value="RESOLVASE-RELATED"/>
    <property type="match status" value="1"/>
</dbReference>
<evidence type="ECO:0000256" key="2">
    <source>
        <dbReference type="ARBA" id="ARBA00022833"/>
    </source>
</evidence>
<evidence type="ECO:0000313" key="9">
    <source>
        <dbReference type="Proteomes" id="UP000594342"/>
    </source>
</evidence>
<feature type="compositionally biased region" description="Polar residues" evidence="5">
    <location>
        <begin position="149"/>
        <end position="178"/>
    </location>
</feature>
<comment type="caution">
    <text evidence="8">The sequence shown here is derived from an EMBL/GenBank/DDBJ whole genome shotgun (WGS) entry which is preliminary data.</text>
</comment>
<evidence type="ECO:0000256" key="1">
    <source>
        <dbReference type="ARBA" id="ARBA00022723"/>
    </source>
</evidence>
<dbReference type="PANTHER" id="PTHR36172">
    <property type="match status" value="1"/>
</dbReference>
<dbReference type="GO" id="GO:0046872">
    <property type="term" value="F:metal ion binding"/>
    <property type="evidence" value="ECO:0007669"/>
    <property type="project" value="UniProtKB-KW"/>
</dbReference>
<dbReference type="GO" id="GO:0006310">
    <property type="term" value="P:DNA recombination"/>
    <property type="evidence" value="ECO:0007669"/>
    <property type="project" value="UniProtKB-KW"/>
</dbReference>
<dbReference type="Pfam" id="PF07282">
    <property type="entry name" value="Cas12f1-like_TNB"/>
    <property type="match status" value="1"/>
</dbReference>
<keyword evidence="4" id="KW-0233">DNA recombination</keyword>
<feature type="region of interest" description="Disordered" evidence="5">
    <location>
        <begin position="149"/>
        <end position="191"/>
    </location>
</feature>
<evidence type="ECO:0000313" key="8">
    <source>
        <dbReference type="EMBL" id="VBB18210.1"/>
    </source>
</evidence>
<dbReference type="NCBIfam" id="NF040570">
    <property type="entry name" value="guided_TnpB"/>
    <property type="match status" value="1"/>
</dbReference>
<keyword evidence="2" id="KW-0862">Zinc</keyword>
<keyword evidence="1" id="KW-0479">Metal-binding</keyword>
<dbReference type="InterPro" id="IPR051491">
    <property type="entry name" value="Recombinase/Transposase-rel"/>
</dbReference>
<evidence type="ECO:0000259" key="7">
    <source>
        <dbReference type="Pfam" id="PF12323"/>
    </source>
</evidence>
<proteinExistence type="predicted"/>
<reference evidence="8 9" key="1">
    <citation type="submission" date="2018-10" db="EMBL/GenBank/DDBJ databases">
        <authorList>
            <consortium name="IHU Genomes"/>
        </authorList>
    </citation>
    <scope>NUCLEOTIDE SEQUENCE [LARGE SCALE GENOMIC DNA]</scope>
    <source>
        <strain evidence="8 9">A1</strain>
    </source>
</reference>
<keyword evidence="9" id="KW-1185">Reference proteome</keyword>
<name>A0A5K0U8S1_9VIRU</name>
<protein>
    <submittedName>
        <fullName evidence="8">Putative transposase</fullName>
    </submittedName>
</protein>
<gene>
    <name evidence="8" type="ORF">YASMINEVIRUS_673</name>
</gene>
<feature type="domain" description="Cas12f1-like TNB" evidence="6">
    <location>
        <begin position="660"/>
        <end position="725"/>
    </location>
</feature>